<dbReference type="Pfam" id="PF02801">
    <property type="entry name" value="Ketoacyl-synt_C"/>
    <property type="match status" value="1"/>
</dbReference>
<evidence type="ECO:0000313" key="15">
    <source>
        <dbReference type="EMBL" id="MBB6428571.1"/>
    </source>
</evidence>
<evidence type="ECO:0000256" key="4">
    <source>
        <dbReference type="ARBA" id="ARBA00014657"/>
    </source>
</evidence>
<gene>
    <name evidence="15" type="ORF">HNQ40_000377</name>
</gene>
<evidence type="ECO:0000256" key="12">
    <source>
        <dbReference type="PIRSR" id="PIRSR000447-1"/>
    </source>
</evidence>
<dbReference type="InterPro" id="IPR017568">
    <property type="entry name" value="3-oxoacyl-ACP_synth-2"/>
</dbReference>
<accession>A0A7X0H5M7</accession>
<comment type="catalytic activity">
    <reaction evidence="11">
        <text>a fatty acyl-[ACP] + malonyl-[ACP] + H(+) = a 3-oxoacyl-[ACP] + holo-[ACP] + CO2</text>
        <dbReference type="Rhea" id="RHEA:22836"/>
        <dbReference type="Rhea" id="RHEA-COMP:9623"/>
        <dbReference type="Rhea" id="RHEA-COMP:9685"/>
        <dbReference type="Rhea" id="RHEA-COMP:9916"/>
        <dbReference type="Rhea" id="RHEA-COMP:14125"/>
        <dbReference type="ChEBI" id="CHEBI:15378"/>
        <dbReference type="ChEBI" id="CHEBI:16526"/>
        <dbReference type="ChEBI" id="CHEBI:64479"/>
        <dbReference type="ChEBI" id="CHEBI:78449"/>
        <dbReference type="ChEBI" id="CHEBI:78776"/>
        <dbReference type="ChEBI" id="CHEBI:138651"/>
    </reaction>
</comment>
<keyword evidence="16" id="KW-1185">Reference proteome</keyword>
<dbReference type="InterPro" id="IPR000794">
    <property type="entry name" value="Beta-ketoacyl_synthase"/>
</dbReference>
<dbReference type="SMART" id="SM00825">
    <property type="entry name" value="PKS_KS"/>
    <property type="match status" value="1"/>
</dbReference>
<evidence type="ECO:0000313" key="16">
    <source>
        <dbReference type="Proteomes" id="UP000541810"/>
    </source>
</evidence>
<comment type="caution">
    <text evidence="15">The sequence shown here is derived from an EMBL/GenBank/DDBJ whole genome shotgun (WGS) entry which is preliminary data.</text>
</comment>
<dbReference type="InterPro" id="IPR016039">
    <property type="entry name" value="Thiolase-like"/>
</dbReference>
<keyword evidence="9 11" id="KW-0275">Fatty acid biosynthesis</keyword>
<dbReference type="Gene3D" id="3.40.47.10">
    <property type="match status" value="1"/>
</dbReference>
<dbReference type="EC" id="2.3.1.179" evidence="3 11"/>
<dbReference type="GO" id="GO:0006633">
    <property type="term" value="P:fatty acid biosynthetic process"/>
    <property type="evidence" value="ECO:0007669"/>
    <property type="project" value="UniProtKB-UniRule"/>
</dbReference>
<dbReference type="RefSeq" id="WP_184675835.1">
    <property type="nucleotide sequence ID" value="NZ_JACHGY010000001.1"/>
</dbReference>
<keyword evidence="10 11" id="KW-0012">Acyltransferase</keyword>
<dbReference type="InterPro" id="IPR014030">
    <property type="entry name" value="Ketoacyl_synth_N"/>
</dbReference>
<dbReference type="SUPFAM" id="SSF53901">
    <property type="entry name" value="Thiolase-like"/>
    <property type="match status" value="2"/>
</dbReference>
<sequence length="415" mass="43408">MSDRRVVITGLGWVTSMGNDVNDVWQQLLNGTSGIKTVTRFDTTEYPVKFGGECTEWDGPPQMDPPNRKQATKKMDRFAQFAVSAAIDAVNDAGIDFASENPWRCGSIIGTGIGGMEEFCGGYRKLIAKGPSRVSPFMVPKLMCNAGSGNVSIHFGIKGPNSAVASACASAAHAIGEAVECIRHDAADVMITGGSEAALNDLGMACFVALKALSKRNDAITEASRPWDADRDGFVLSEGAGIILLEEYEHAKARGAKIYGELKGFGQSADGSHITAPLEDGAGASHAMNQALADAGLSPSDIGYINAHGTSTGLGDLAETRAIQKSFGEDTKIPVSSTKSMTGHTLGASGGIEAVILAKVLETGKVPPTINLHNPSEGCTLDYVPNEARDLEVTHAMSNSFGFGGHNVSLVMSKV</sequence>
<evidence type="ECO:0000256" key="9">
    <source>
        <dbReference type="ARBA" id="ARBA00023160"/>
    </source>
</evidence>
<protein>
    <recommendedName>
        <fullName evidence="4 11">3-oxoacyl-[acyl-carrier-protein] synthase 2</fullName>
        <ecNumber evidence="3 11">2.3.1.179</ecNumber>
    </recommendedName>
</protein>
<dbReference type="InterPro" id="IPR020841">
    <property type="entry name" value="PKS_Beta-ketoAc_synthase_dom"/>
</dbReference>
<dbReference type="PANTHER" id="PTHR11712:SF336">
    <property type="entry name" value="3-OXOACYL-[ACYL-CARRIER-PROTEIN] SYNTHASE, MITOCHONDRIAL"/>
    <property type="match status" value="1"/>
</dbReference>
<dbReference type="Proteomes" id="UP000541810">
    <property type="component" value="Unassembled WGS sequence"/>
</dbReference>
<keyword evidence="7" id="KW-0276">Fatty acid metabolism</keyword>
<organism evidence="15 16">
    <name type="scientific">Algisphaera agarilytica</name>
    <dbReference type="NCBI Taxonomy" id="1385975"/>
    <lineage>
        <taxon>Bacteria</taxon>
        <taxon>Pseudomonadati</taxon>
        <taxon>Planctomycetota</taxon>
        <taxon>Phycisphaerae</taxon>
        <taxon>Phycisphaerales</taxon>
        <taxon>Phycisphaeraceae</taxon>
        <taxon>Algisphaera</taxon>
    </lineage>
</organism>
<dbReference type="EMBL" id="JACHGY010000001">
    <property type="protein sequence ID" value="MBB6428571.1"/>
    <property type="molecule type" value="Genomic_DNA"/>
</dbReference>
<dbReference type="AlphaFoldDB" id="A0A7X0H5M7"/>
<evidence type="ECO:0000256" key="2">
    <source>
        <dbReference type="ARBA" id="ARBA00008467"/>
    </source>
</evidence>
<dbReference type="NCBIfam" id="NF005589">
    <property type="entry name" value="PRK07314.1"/>
    <property type="match status" value="1"/>
</dbReference>
<evidence type="ECO:0000256" key="11">
    <source>
        <dbReference type="PIRNR" id="PIRNR000447"/>
    </source>
</evidence>
<dbReference type="CDD" id="cd00834">
    <property type="entry name" value="KAS_I_II"/>
    <property type="match status" value="1"/>
</dbReference>
<keyword evidence="5 11" id="KW-0444">Lipid biosynthesis</keyword>
<dbReference type="InterPro" id="IPR018201">
    <property type="entry name" value="Ketoacyl_synth_AS"/>
</dbReference>
<dbReference type="NCBIfam" id="TIGR03150">
    <property type="entry name" value="fabF"/>
    <property type="match status" value="1"/>
</dbReference>
<comment type="catalytic activity">
    <reaction evidence="11">
        <text>(9Z)-hexadecenoyl-[ACP] + malonyl-[ACP] + H(+) = 3-oxo-(11Z)-octadecenoyl-[ACP] + holo-[ACP] + CO2</text>
        <dbReference type="Rhea" id="RHEA:55040"/>
        <dbReference type="Rhea" id="RHEA-COMP:9623"/>
        <dbReference type="Rhea" id="RHEA-COMP:9685"/>
        <dbReference type="Rhea" id="RHEA-COMP:10800"/>
        <dbReference type="Rhea" id="RHEA-COMP:14074"/>
        <dbReference type="ChEBI" id="CHEBI:15378"/>
        <dbReference type="ChEBI" id="CHEBI:16526"/>
        <dbReference type="ChEBI" id="CHEBI:64479"/>
        <dbReference type="ChEBI" id="CHEBI:78449"/>
        <dbReference type="ChEBI" id="CHEBI:83989"/>
        <dbReference type="ChEBI" id="CHEBI:138538"/>
        <dbReference type="EC" id="2.3.1.179"/>
    </reaction>
</comment>
<dbReference type="GO" id="GO:0005829">
    <property type="term" value="C:cytosol"/>
    <property type="evidence" value="ECO:0007669"/>
    <property type="project" value="TreeGrafter"/>
</dbReference>
<feature type="domain" description="Ketosynthase family 3 (KS3)" evidence="14">
    <location>
        <begin position="3"/>
        <end position="414"/>
    </location>
</feature>
<dbReference type="PROSITE" id="PS52004">
    <property type="entry name" value="KS3_2"/>
    <property type="match status" value="1"/>
</dbReference>
<evidence type="ECO:0000256" key="7">
    <source>
        <dbReference type="ARBA" id="ARBA00022832"/>
    </source>
</evidence>
<evidence type="ECO:0000259" key="14">
    <source>
        <dbReference type="PROSITE" id="PS52004"/>
    </source>
</evidence>
<keyword evidence="6 11" id="KW-0808">Transferase</keyword>
<evidence type="ECO:0000256" key="6">
    <source>
        <dbReference type="ARBA" id="ARBA00022679"/>
    </source>
</evidence>
<reference evidence="15 16" key="1">
    <citation type="submission" date="2020-08" db="EMBL/GenBank/DDBJ databases">
        <title>Genomic Encyclopedia of Type Strains, Phase IV (KMG-IV): sequencing the most valuable type-strain genomes for metagenomic binning, comparative biology and taxonomic classification.</title>
        <authorList>
            <person name="Goeker M."/>
        </authorList>
    </citation>
    <scope>NUCLEOTIDE SEQUENCE [LARGE SCALE GENOMIC DNA]</scope>
    <source>
        <strain evidence="15 16">DSM 103725</strain>
    </source>
</reference>
<feature type="active site" description="For beta-ketoacyl synthase activity" evidence="12">
    <location>
        <position position="168"/>
    </location>
</feature>
<dbReference type="InterPro" id="IPR014031">
    <property type="entry name" value="Ketoacyl_synth_C"/>
</dbReference>
<proteinExistence type="inferred from homology"/>
<evidence type="ECO:0000256" key="5">
    <source>
        <dbReference type="ARBA" id="ARBA00022516"/>
    </source>
</evidence>
<dbReference type="PROSITE" id="PS00606">
    <property type="entry name" value="KS3_1"/>
    <property type="match status" value="1"/>
</dbReference>
<comment type="similarity">
    <text evidence="2 11 13">Belongs to the thiolase-like superfamily. Beta-ketoacyl-ACP synthases family.</text>
</comment>
<evidence type="ECO:0000256" key="3">
    <source>
        <dbReference type="ARBA" id="ARBA00012356"/>
    </source>
</evidence>
<dbReference type="GO" id="GO:0004315">
    <property type="term" value="F:3-oxoacyl-[acyl-carrier-protein] synthase activity"/>
    <property type="evidence" value="ECO:0007669"/>
    <property type="project" value="UniProtKB-UniRule"/>
</dbReference>
<evidence type="ECO:0000256" key="1">
    <source>
        <dbReference type="ARBA" id="ARBA00005194"/>
    </source>
</evidence>
<dbReference type="PIRSF" id="PIRSF000447">
    <property type="entry name" value="KAS_II"/>
    <property type="match status" value="1"/>
</dbReference>
<dbReference type="Pfam" id="PF00109">
    <property type="entry name" value="ketoacyl-synt"/>
    <property type="match status" value="1"/>
</dbReference>
<keyword evidence="8" id="KW-0443">Lipid metabolism</keyword>
<evidence type="ECO:0000256" key="10">
    <source>
        <dbReference type="ARBA" id="ARBA00023315"/>
    </source>
</evidence>
<name>A0A7X0H5M7_9BACT</name>
<comment type="function">
    <text evidence="11">Involved in the type II fatty acid elongation cycle. Catalyzes the elongation of a wide range of acyl-ACP by the addition of two carbons from malonyl-ACP to an acyl acceptor. Can efficiently catalyze the conversion of palmitoleoyl-ACP (cis-hexadec-9-enoyl-ACP) to cis-vaccenoyl-ACP (cis-octadec-11-enoyl-ACP), an essential step in the thermal regulation of fatty acid composition.</text>
</comment>
<dbReference type="PANTHER" id="PTHR11712">
    <property type="entry name" value="POLYKETIDE SYNTHASE-RELATED"/>
    <property type="match status" value="1"/>
</dbReference>
<dbReference type="UniPathway" id="UPA00094"/>
<evidence type="ECO:0000256" key="13">
    <source>
        <dbReference type="RuleBase" id="RU003694"/>
    </source>
</evidence>
<dbReference type="FunFam" id="3.40.47.10:FF:000009">
    <property type="entry name" value="3-oxoacyl-[acyl-carrier-protein] synthase 2"/>
    <property type="match status" value="1"/>
</dbReference>
<comment type="pathway">
    <text evidence="1 11">Lipid metabolism; fatty acid biosynthesis.</text>
</comment>
<evidence type="ECO:0000256" key="8">
    <source>
        <dbReference type="ARBA" id="ARBA00023098"/>
    </source>
</evidence>